<keyword evidence="1" id="KW-0812">Transmembrane</keyword>
<evidence type="ECO:0008006" key="4">
    <source>
        <dbReference type="Google" id="ProtNLM"/>
    </source>
</evidence>
<proteinExistence type="predicted"/>
<reference evidence="2 3" key="1">
    <citation type="submission" date="2021-03" db="EMBL/GenBank/DDBJ databases">
        <title>Genomic Encyclopedia of Type Strains, Phase IV (KMG-IV): sequencing the most valuable type-strain genomes for metagenomic binning, comparative biology and taxonomic classification.</title>
        <authorList>
            <person name="Goeker M."/>
        </authorList>
    </citation>
    <scope>NUCLEOTIDE SEQUENCE [LARGE SCALE GENOMIC DNA]</scope>
    <source>
        <strain evidence="2 3">DSM 26675</strain>
    </source>
</reference>
<feature type="transmembrane region" description="Helical" evidence="1">
    <location>
        <begin position="58"/>
        <end position="78"/>
    </location>
</feature>
<protein>
    <recommendedName>
        <fullName evidence="4">Group-specific protein</fullName>
    </recommendedName>
</protein>
<evidence type="ECO:0000256" key="1">
    <source>
        <dbReference type="SAM" id="Phobius"/>
    </source>
</evidence>
<evidence type="ECO:0000313" key="3">
    <source>
        <dbReference type="Proteomes" id="UP001519293"/>
    </source>
</evidence>
<keyword evidence="1" id="KW-1133">Transmembrane helix</keyword>
<gene>
    <name evidence="2" type="ORF">J2Z40_000520</name>
</gene>
<evidence type="ECO:0000313" key="2">
    <source>
        <dbReference type="EMBL" id="MBP2239967.1"/>
    </source>
</evidence>
<comment type="caution">
    <text evidence="2">The sequence shown here is derived from an EMBL/GenBank/DDBJ whole genome shotgun (WGS) entry which is preliminary data.</text>
</comment>
<sequence length="79" mass="9399">MKVYTTLLMQLIIWSGYTFIEWLSKYDQLHYKILMFFVFFYIAIILGNSIMKSVKKTFFITSVSLTLYCSFHLTMSVLS</sequence>
<name>A0ABS4RAP3_9BACI</name>
<dbReference type="EMBL" id="JAGIKZ010000002">
    <property type="protein sequence ID" value="MBP2239967.1"/>
    <property type="molecule type" value="Genomic_DNA"/>
</dbReference>
<organism evidence="2 3">
    <name type="scientific">Cytobacillus eiseniae</name>
    <dbReference type="NCBI Taxonomy" id="762947"/>
    <lineage>
        <taxon>Bacteria</taxon>
        <taxon>Bacillati</taxon>
        <taxon>Bacillota</taxon>
        <taxon>Bacilli</taxon>
        <taxon>Bacillales</taxon>
        <taxon>Bacillaceae</taxon>
        <taxon>Cytobacillus</taxon>
    </lineage>
</organism>
<keyword evidence="3" id="KW-1185">Reference proteome</keyword>
<dbReference type="Proteomes" id="UP001519293">
    <property type="component" value="Unassembled WGS sequence"/>
</dbReference>
<feature type="transmembrane region" description="Helical" evidence="1">
    <location>
        <begin position="29"/>
        <end position="46"/>
    </location>
</feature>
<accession>A0ABS4RAP3</accession>
<keyword evidence="1" id="KW-0472">Membrane</keyword>
<feature type="transmembrane region" description="Helical" evidence="1">
    <location>
        <begin position="7"/>
        <end position="23"/>
    </location>
</feature>